<feature type="coiled-coil region" evidence="1">
    <location>
        <begin position="381"/>
        <end position="415"/>
    </location>
</feature>
<feature type="region of interest" description="Disordered" evidence="2">
    <location>
        <begin position="503"/>
        <end position="547"/>
    </location>
</feature>
<dbReference type="InterPro" id="IPR000237">
    <property type="entry name" value="GRIP_dom"/>
</dbReference>
<feature type="compositionally biased region" description="Polar residues" evidence="2">
    <location>
        <begin position="519"/>
        <end position="530"/>
    </location>
</feature>
<name>A0A915IDL8_ROMCU</name>
<dbReference type="AlphaFoldDB" id="A0A915IDL8"/>
<evidence type="ECO:0000256" key="2">
    <source>
        <dbReference type="SAM" id="MobiDB-lite"/>
    </source>
</evidence>
<evidence type="ECO:0000313" key="5">
    <source>
        <dbReference type="WBParaSite" id="nRc.2.0.1.t11301-RA"/>
    </source>
</evidence>
<keyword evidence="1" id="KW-0175">Coiled coil</keyword>
<sequence>MERERKDVTQELEMLRGEFVMFKMQRETEKPGSVLPFLNKSANVVEMPKQDFEFMKKQLHQAEQCAARLDSESMYWQNQIYRLKDQMRSNVIYKSDIIEKFRTHIDNLNSKLIATKQSSGSLLRPQFVLVPAKDKMIQECKLRMSELTGQLIKAETTSACLESEVTRYGEQCLDLRQQFKITFSRQKDVIKNQKRQIEDLVERLKLTEENNSQLRKKFYENLSLTDDDIKEIELRIDMIFTILIEFIINNSGSLPTDSFSFLCTLWSIDGSSLCRAPPGSENGSEAVRNLLKILYEKALRLQEFEQCGGDHHHLFELVNRDLKPVFEDLEQEITYEKTKNSQLEKLMAEMDARYRMEFEALHQKLTGTASCIESAQKSIDIENSLDLIEKLHAKLAVLTEEMEQKEANHKKMYQVMFERGVAKALGEMRPAPTNAFTSLCGEYAATHSTKSSSSSEWIYEKRGDDEGDEQYRTRRSNQSRVIVHTVGGGSRNISSPEARTAFYSARSDSPPPPIPTISCGKSTDASTLDQGPSVHHSSSPLSPKSVLEKDARLNDDEVRLRFLRDSVFYYLMGRDAHDHLQAIMSILKFTEKQRNDVMKLE</sequence>
<accession>A0A915IDL8</accession>
<dbReference type="Gene3D" id="1.10.220.60">
    <property type="entry name" value="GRIP domain"/>
    <property type="match status" value="1"/>
</dbReference>
<proteinExistence type="predicted"/>
<evidence type="ECO:0000259" key="3">
    <source>
        <dbReference type="PROSITE" id="PS50913"/>
    </source>
</evidence>
<dbReference type="Proteomes" id="UP000887565">
    <property type="component" value="Unplaced"/>
</dbReference>
<evidence type="ECO:0000313" key="4">
    <source>
        <dbReference type="Proteomes" id="UP000887565"/>
    </source>
</evidence>
<keyword evidence="4" id="KW-1185">Reference proteome</keyword>
<feature type="coiled-coil region" evidence="1">
    <location>
        <begin position="183"/>
        <end position="217"/>
    </location>
</feature>
<dbReference type="WBParaSite" id="nRc.2.0.1.t11301-RA">
    <property type="protein sequence ID" value="nRc.2.0.1.t11301-RA"/>
    <property type="gene ID" value="nRc.2.0.1.g11301"/>
</dbReference>
<dbReference type="PROSITE" id="PS50913">
    <property type="entry name" value="GRIP"/>
    <property type="match status" value="1"/>
</dbReference>
<organism evidence="4 5">
    <name type="scientific">Romanomermis culicivorax</name>
    <name type="common">Nematode worm</name>
    <dbReference type="NCBI Taxonomy" id="13658"/>
    <lineage>
        <taxon>Eukaryota</taxon>
        <taxon>Metazoa</taxon>
        <taxon>Ecdysozoa</taxon>
        <taxon>Nematoda</taxon>
        <taxon>Enoplea</taxon>
        <taxon>Dorylaimia</taxon>
        <taxon>Mermithida</taxon>
        <taxon>Mermithoidea</taxon>
        <taxon>Mermithidae</taxon>
        <taxon>Romanomermis</taxon>
    </lineage>
</organism>
<evidence type="ECO:0000256" key="1">
    <source>
        <dbReference type="SAM" id="Coils"/>
    </source>
</evidence>
<reference evidence="5" key="1">
    <citation type="submission" date="2022-11" db="UniProtKB">
        <authorList>
            <consortium name="WormBaseParasite"/>
        </authorList>
    </citation>
    <scope>IDENTIFICATION</scope>
</reference>
<protein>
    <submittedName>
        <fullName evidence="5">GRIP domain-containing protein</fullName>
    </submittedName>
</protein>
<feature type="domain" description="GRIP" evidence="3">
    <location>
        <begin position="553"/>
        <end position="600"/>
    </location>
</feature>
<feature type="compositionally biased region" description="Low complexity" evidence="2">
    <location>
        <begin position="533"/>
        <end position="545"/>
    </location>
</feature>